<feature type="transmembrane region" description="Helical" evidence="7">
    <location>
        <begin position="71"/>
        <end position="88"/>
    </location>
</feature>
<name>A0A1V4T082_9GAMM</name>
<keyword evidence="6 7" id="KW-0472">Membrane</keyword>
<sequence length="175" mass="18678">GLGVFIYVMLDGFDLGIGLLFAFFEAKEDRDVMMNTIAPVWDGNETFLVLGGAALYGAFPVAYSTLLPANYLPLILMVVGLIFRGAAFELRAKAKRTRPAWDLAFIAGSALAALCQGIVLGSVLQGTQIAGGRFSGGSFDWLSPFSVLCGLGVWVTYAALGCGWLILKTEGELQR</sequence>
<dbReference type="RefSeq" id="WP_080051936.1">
    <property type="nucleotide sequence ID" value="NZ_MTSM01000131.1"/>
</dbReference>
<dbReference type="EMBL" id="MTSM01000131">
    <property type="protein sequence ID" value="OPX54001.1"/>
    <property type="molecule type" value="Genomic_DNA"/>
</dbReference>
<reference evidence="8 9" key="1">
    <citation type="submission" date="2017-01" db="EMBL/GenBank/DDBJ databases">
        <title>Genome Sequencing of a Marine Spirillum, Oceanospirillum multiglobuliferum ATCC 33336, from Japan.</title>
        <authorList>
            <person name="Carney J.G."/>
            <person name="Trachtenberg A.M."/>
            <person name="Rheaume B.A."/>
            <person name="Linnane J.D."/>
            <person name="Pitts N.L."/>
            <person name="Mykles D.L."/>
            <person name="Maclea K.S."/>
        </authorList>
    </citation>
    <scope>NUCLEOTIDE SEQUENCE [LARGE SCALE GENOMIC DNA]</scope>
    <source>
        <strain evidence="8 9">ATCC 33336</strain>
    </source>
</reference>
<dbReference type="Pfam" id="PF02322">
    <property type="entry name" value="Cyt_bd_oxida_II"/>
    <property type="match status" value="1"/>
</dbReference>
<evidence type="ECO:0000313" key="9">
    <source>
        <dbReference type="Proteomes" id="UP000191418"/>
    </source>
</evidence>
<feature type="non-terminal residue" evidence="8">
    <location>
        <position position="1"/>
    </location>
</feature>
<dbReference type="NCBIfam" id="TIGR00203">
    <property type="entry name" value="cydB"/>
    <property type="match status" value="1"/>
</dbReference>
<keyword evidence="3" id="KW-1003">Cell membrane</keyword>
<accession>A0A1V4T082</accession>
<dbReference type="GO" id="GO:0009055">
    <property type="term" value="F:electron transfer activity"/>
    <property type="evidence" value="ECO:0007669"/>
    <property type="project" value="TreeGrafter"/>
</dbReference>
<evidence type="ECO:0000313" key="8">
    <source>
        <dbReference type="EMBL" id="OPX54001.1"/>
    </source>
</evidence>
<feature type="transmembrane region" description="Helical" evidence="7">
    <location>
        <begin position="100"/>
        <end position="124"/>
    </location>
</feature>
<dbReference type="InterPro" id="IPR003317">
    <property type="entry name" value="Cyt-d_oxidase_su2"/>
</dbReference>
<evidence type="ECO:0000256" key="5">
    <source>
        <dbReference type="ARBA" id="ARBA00022989"/>
    </source>
</evidence>
<organism evidence="8 9">
    <name type="scientific">Oceanospirillum multiglobuliferum</name>
    <dbReference type="NCBI Taxonomy" id="64969"/>
    <lineage>
        <taxon>Bacteria</taxon>
        <taxon>Pseudomonadati</taxon>
        <taxon>Pseudomonadota</taxon>
        <taxon>Gammaproteobacteria</taxon>
        <taxon>Oceanospirillales</taxon>
        <taxon>Oceanospirillaceae</taxon>
        <taxon>Oceanospirillum</taxon>
    </lineage>
</organism>
<evidence type="ECO:0000256" key="6">
    <source>
        <dbReference type="ARBA" id="ARBA00023136"/>
    </source>
</evidence>
<feature type="transmembrane region" description="Helical" evidence="7">
    <location>
        <begin position="144"/>
        <end position="167"/>
    </location>
</feature>
<comment type="similarity">
    <text evidence="2">Belongs to the cytochrome ubiquinol oxidase subunit 2 family.</text>
</comment>
<gene>
    <name evidence="8" type="ORF">BTE48_16525</name>
</gene>
<dbReference type="PANTHER" id="PTHR43141:SF4">
    <property type="entry name" value="CYTOCHROME BD2 SUBUNIT II"/>
    <property type="match status" value="1"/>
</dbReference>
<dbReference type="GO" id="GO:0019646">
    <property type="term" value="P:aerobic electron transport chain"/>
    <property type="evidence" value="ECO:0007669"/>
    <property type="project" value="TreeGrafter"/>
</dbReference>
<feature type="non-terminal residue" evidence="8">
    <location>
        <position position="175"/>
    </location>
</feature>
<evidence type="ECO:0000256" key="1">
    <source>
        <dbReference type="ARBA" id="ARBA00004651"/>
    </source>
</evidence>
<feature type="transmembrane region" description="Helical" evidence="7">
    <location>
        <begin position="6"/>
        <end position="26"/>
    </location>
</feature>
<dbReference type="PANTHER" id="PTHR43141">
    <property type="entry name" value="CYTOCHROME BD2 SUBUNIT II"/>
    <property type="match status" value="1"/>
</dbReference>
<keyword evidence="9" id="KW-1185">Reference proteome</keyword>
<protein>
    <submittedName>
        <fullName evidence="8">Cytochrome d ubiquinol oxidase subunit II</fullName>
    </submittedName>
</protein>
<dbReference type="Proteomes" id="UP000191418">
    <property type="component" value="Unassembled WGS sequence"/>
</dbReference>
<keyword evidence="4 7" id="KW-0812">Transmembrane</keyword>
<dbReference type="GO" id="GO:0005886">
    <property type="term" value="C:plasma membrane"/>
    <property type="evidence" value="ECO:0007669"/>
    <property type="project" value="UniProtKB-SubCell"/>
</dbReference>
<dbReference type="AlphaFoldDB" id="A0A1V4T082"/>
<proteinExistence type="inferred from homology"/>
<comment type="caution">
    <text evidence="8">The sequence shown here is derived from an EMBL/GenBank/DDBJ whole genome shotgun (WGS) entry which is preliminary data.</text>
</comment>
<evidence type="ECO:0000256" key="3">
    <source>
        <dbReference type="ARBA" id="ARBA00022475"/>
    </source>
</evidence>
<evidence type="ECO:0000256" key="2">
    <source>
        <dbReference type="ARBA" id="ARBA00007543"/>
    </source>
</evidence>
<dbReference type="GO" id="GO:0070069">
    <property type="term" value="C:cytochrome complex"/>
    <property type="evidence" value="ECO:0007669"/>
    <property type="project" value="TreeGrafter"/>
</dbReference>
<dbReference type="GO" id="GO:0016682">
    <property type="term" value="F:oxidoreductase activity, acting on diphenols and related substances as donors, oxygen as acceptor"/>
    <property type="evidence" value="ECO:0007669"/>
    <property type="project" value="TreeGrafter"/>
</dbReference>
<evidence type="ECO:0000256" key="7">
    <source>
        <dbReference type="SAM" id="Phobius"/>
    </source>
</evidence>
<keyword evidence="5 7" id="KW-1133">Transmembrane helix</keyword>
<comment type="subcellular location">
    <subcellularLocation>
        <location evidence="1">Cell membrane</location>
        <topology evidence="1">Multi-pass membrane protein</topology>
    </subcellularLocation>
</comment>
<evidence type="ECO:0000256" key="4">
    <source>
        <dbReference type="ARBA" id="ARBA00022692"/>
    </source>
</evidence>